<comment type="subcellular location">
    <subcellularLocation>
        <location evidence="1">Membrane</location>
        <topology evidence="1">Single-pass membrane protein</topology>
    </subcellularLocation>
</comment>
<dbReference type="PANTHER" id="PTHR36985">
    <property type="entry name" value="TRANSLOCATION AND ASSEMBLY MODULE SUBUNIT TAMB"/>
    <property type="match status" value="1"/>
</dbReference>
<accession>A0ABX7MWB3</accession>
<reference evidence="6 7" key="1">
    <citation type="submission" date="2021-03" db="EMBL/GenBank/DDBJ databases">
        <title>Genome sequencing of Marinobacter sp. LPB0319.</title>
        <authorList>
            <person name="Kim J."/>
        </authorList>
    </citation>
    <scope>NUCLEOTIDE SEQUENCE [LARGE SCALE GENOMIC DNA]</scope>
    <source>
        <strain evidence="6 7">LPB0319</strain>
    </source>
</reference>
<dbReference type="InterPro" id="IPR007452">
    <property type="entry name" value="TamB_C"/>
</dbReference>
<dbReference type="Pfam" id="PF04357">
    <property type="entry name" value="TamB"/>
    <property type="match status" value="1"/>
</dbReference>
<evidence type="ECO:0000256" key="2">
    <source>
        <dbReference type="ARBA" id="ARBA00022692"/>
    </source>
</evidence>
<dbReference type="EMBL" id="CP071247">
    <property type="protein sequence ID" value="QSP96583.1"/>
    <property type="molecule type" value="Genomic_DNA"/>
</dbReference>
<gene>
    <name evidence="6" type="ORF">LPB19_14740</name>
</gene>
<evidence type="ECO:0000256" key="1">
    <source>
        <dbReference type="ARBA" id="ARBA00004167"/>
    </source>
</evidence>
<evidence type="ECO:0000313" key="6">
    <source>
        <dbReference type="EMBL" id="QSP96583.1"/>
    </source>
</evidence>
<keyword evidence="2" id="KW-0812">Transmembrane</keyword>
<dbReference type="Proteomes" id="UP000663555">
    <property type="component" value="Chromosome"/>
</dbReference>
<evidence type="ECO:0000313" key="7">
    <source>
        <dbReference type="Proteomes" id="UP000663555"/>
    </source>
</evidence>
<name>A0ABX7MWB3_9GAMM</name>
<evidence type="ECO:0000259" key="5">
    <source>
        <dbReference type="Pfam" id="PF04357"/>
    </source>
</evidence>
<organism evidence="6 7">
    <name type="scientific">Marinobacter salinisoli</name>
    <dbReference type="NCBI Taxonomy" id="2769486"/>
    <lineage>
        <taxon>Bacteria</taxon>
        <taxon>Pseudomonadati</taxon>
        <taxon>Pseudomonadota</taxon>
        <taxon>Gammaproteobacteria</taxon>
        <taxon>Pseudomonadales</taxon>
        <taxon>Marinobacteraceae</taxon>
        <taxon>Marinobacter</taxon>
    </lineage>
</organism>
<keyword evidence="3" id="KW-1133">Transmembrane helix</keyword>
<protein>
    <submittedName>
        <fullName evidence="6">Translocation/assembly module TamB</fullName>
    </submittedName>
</protein>
<evidence type="ECO:0000256" key="4">
    <source>
        <dbReference type="ARBA" id="ARBA00023136"/>
    </source>
</evidence>
<feature type="domain" description="Translocation and assembly module TamB C-terminal" evidence="5">
    <location>
        <begin position="901"/>
        <end position="1224"/>
    </location>
</feature>
<evidence type="ECO:0000256" key="3">
    <source>
        <dbReference type="ARBA" id="ARBA00022989"/>
    </source>
</evidence>
<dbReference type="PANTHER" id="PTHR36985:SF1">
    <property type="entry name" value="TRANSLOCATION AND ASSEMBLY MODULE SUBUNIT TAMB"/>
    <property type="match status" value="1"/>
</dbReference>
<keyword evidence="4" id="KW-0472">Membrane</keyword>
<keyword evidence="7" id="KW-1185">Reference proteome</keyword>
<sequence length="1224" mass="131590">MLVLLLLPVLLVALVLLALRSETGTAWVLEQIPGLEIVDGRGTVLGEWQADRVVWQGYGVDVNVASPRLDWSPSCLFRKRLCLETLQAEQIAVELEPADDTPQQEREPITLPEIELPLGLRIGEIRLGPLLINDGTVWDELRLAAEGAGADWQIGEAFYRWQDYSVTLSGRLETRRDWPVDLDVLAALPPPAGDQWQIDLNLRGSVRDLRLRGLSQGYLNADLEGEVEPLDPDLPARLRIESESFLAHGSLPETLTLQDWFVEADGSLAQGFDTEAQATLPGTQGPVALSLEGDVTTSDAQDIELVLASGEGEAQGVVTVKGGVGWQGGLDARADISLRSFPWYSLLPDMEEPAVRVEDLDGSVSWADGRYQARLTAAVAGPQGDASLSSKVDGDTEAVRLTDLKVKTEAGSLSGRSTVFFKEGLAWEGALKLNEFNPGYWVPALDASLSGTVDTEGRLREGQIPDLQANVDLSGQWQARPARIKGGLDTASGSWKVSGLALDVGDNRIRGAGQWGEKLDGSVQVKLPEPGQLLEGLAGKLAASIRLSGTPDQPAGSVSLDAEGLAWQDTVAAKQVTIDAAMQPGFRLKGEVRASGIDAAGQSIESVELDLEGDRNDHWLAITAVHSFADLRLRFAGGFAGEGWTAWTGQLSEGEVSLPEQEQRWTLEAPASLAYSDSGRLALGAHCWAWQQSQLCAGDQVLLPTPSLDYRLIDFPTAALEPFLPENIRWQTLLNAGLKLTMTETGPSGRIELDAGSADVGVLLDGEWDDFRYEQLQVVLNLKPEAAELELALAGPQIGKLSVDAAVDPRAEDRRIEGEFQLEKLDIALAGLVAGLEDVAGEIQGRGRLSGPLMRPAVNGELTLTGGRLVDSRLPVLMESIEAQVTLLGYSADLTGRVETGGDGFLDLDGSVDWRRKPEGQISLRGEQVAVNLEPYAQLDLAPDLNIHFRQGQLRVKGVLAVPRGAIEIQGLPPQAVTVSGDEVIVGVEKEKPLVENLEMDVRVVVGEDEVSFVAFGVEGNLEGTLRIGNNMDTRGTLSLVDGRYEAFGQELELRTARVLFVGAIAQPYLEIEAVRKVDAVVAGIRLTGPAQSPTTEVFSVPDMPEGVALSYLILGRAPQTRGEEGQMSTAALSLTLNQTAELTGKIGDELGIDQFALEAEGAGDETSVVASGYLTDKLSLRYGVGIFEPITTVALRYDIGKYFYLEAASGLASSLDIFYTRDF</sequence>
<proteinExistence type="predicted"/>